<name>K2AXF3_9BACT</name>
<dbReference type="AlphaFoldDB" id="K2AXF3"/>
<dbReference type="CDD" id="cd00038">
    <property type="entry name" value="CAP_ED"/>
    <property type="match status" value="1"/>
</dbReference>
<evidence type="ECO:0000259" key="1">
    <source>
        <dbReference type="PROSITE" id="PS50042"/>
    </source>
</evidence>
<proteinExistence type="predicted"/>
<feature type="domain" description="Cyclic nucleotide-binding" evidence="1">
    <location>
        <begin position="7"/>
        <end position="106"/>
    </location>
</feature>
<dbReference type="InterPro" id="IPR014710">
    <property type="entry name" value="RmlC-like_jellyroll"/>
</dbReference>
<accession>K2AXF3</accession>
<dbReference type="SUPFAM" id="SSF51206">
    <property type="entry name" value="cAMP-binding domain-like"/>
    <property type="match status" value="1"/>
</dbReference>
<organism evidence="2">
    <name type="scientific">uncultured bacterium</name>
    <name type="common">gcode 4</name>
    <dbReference type="NCBI Taxonomy" id="1234023"/>
    <lineage>
        <taxon>Bacteria</taxon>
        <taxon>environmental samples</taxon>
    </lineage>
</organism>
<reference evidence="2" key="1">
    <citation type="journal article" date="2012" name="Science">
        <title>Fermentation, hydrogen, and sulfur metabolism in multiple uncultivated bacterial phyla.</title>
        <authorList>
            <person name="Wrighton K.C."/>
            <person name="Thomas B.C."/>
            <person name="Sharon I."/>
            <person name="Miller C.S."/>
            <person name="Castelle C.J."/>
            <person name="VerBerkmoes N.C."/>
            <person name="Wilkins M.J."/>
            <person name="Hettich R.L."/>
            <person name="Lipton M.S."/>
            <person name="Williams K.H."/>
            <person name="Long P.E."/>
            <person name="Banfield J.F."/>
        </authorList>
    </citation>
    <scope>NUCLEOTIDE SEQUENCE [LARGE SCALE GENOMIC DNA]</scope>
</reference>
<dbReference type="InterPro" id="IPR000595">
    <property type="entry name" value="cNMP-bd_dom"/>
</dbReference>
<dbReference type="Pfam" id="PF00027">
    <property type="entry name" value="cNMP_binding"/>
    <property type="match status" value="1"/>
</dbReference>
<gene>
    <name evidence="2" type="ORF">ACD_49C00042G0009</name>
</gene>
<sequence length="139" mass="16748">MFEWISIFDSLTSSELTNLSMFCQERFLKEWEILFNEWDDAVAMYILKSGKLKVYRDRSDWEKVLWFVESWDMVWEMAVFEAIDGNIPKKRIASVKAVQNSFLIVIMNYSILELSKKNSWIYWKIVKIIEERKQKNANN</sequence>
<dbReference type="Gene3D" id="2.60.120.10">
    <property type="entry name" value="Jelly Rolls"/>
    <property type="match status" value="1"/>
</dbReference>
<protein>
    <recommendedName>
        <fullName evidence="1">Cyclic nucleotide-binding domain-containing protein</fullName>
    </recommendedName>
</protein>
<comment type="caution">
    <text evidence="2">The sequence shown here is derived from an EMBL/GenBank/DDBJ whole genome shotgun (WGS) entry which is preliminary data.</text>
</comment>
<dbReference type="InterPro" id="IPR018490">
    <property type="entry name" value="cNMP-bd_dom_sf"/>
</dbReference>
<dbReference type="PROSITE" id="PS50042">
    <property type="entry name" value="CNMP_BINDING_3"/>
    <property type="match status" value="1"/>
</dbReference>
<evidence type="ECO:0000313" key="2">
    <source>
        <dbReference type="EMBL" id="EKD66436.1"/>
    </source>
</evidence>
<dbReference type="EMBL" id="AMFJ01021628">
    <property type="protein sequence ID" value="EKD66436.1"/>
    <property type="molecule type" value="Genomic_DNA"/>
</dbReference>